<protein>
    <submittedName>
        <fullName evidence="1">Uncharacterized protein</fullName>
    </submittedName>
</protein>
<evidence type="ECO:0000313" key="1">
    <source>
        <dbReference type="EMBL" id="JAV15364.1"/>
    </source>
</evidence>
<reference evidence="1" key="1">
    <citation type="submission" date="2017-01" db="EMBL/GenBank/DDBJ databases">
        <title>An insight into the sialome and mialome of the horn fly, Haematobia irritans.</title>
        <authorList>
            <person name="Breijo M."/>
            <person name="Boiani M."/>
            <person name="Ures X."/>
            <person name="Rocha S."/>
            <person name="Sequeira M."/>
            <person name="Ribeiro J.M."/>
        </authorList>
    </citation>
    <scope>NUCLEOTIDE SEQUENCE</scope>
</reference>
<dbReference type="AlphaFoldDB" id="A0A1L8E9J3"/>
<accession>A0A1L8E9J3</accession>
<sequence length="71" mass="7940">MDKAFLSFLSGQTKDSTLSPAATQTIGSGKGLDLYTKKSSTMTPNIDVNNKSLRNMMSKDTDRFFYILWHS</sequence>
<dbReference type="EMBL" id="GFDG01003435">
    <property type="protein sequence ID" value="JAV15364.1"/>
    <property type="molecule type" value="Transcribed_RNA"/>
</dbReference>
<organism evidence="1">
    <name type="scientific">Haematobia irritans</name>
    <name type="common">Horn fly</name>
    <name type="synonym">Conops irritans</name>
    <dbReference type="NCBI Taxonomy" id="7368"/>
    <lineage>
        <taxon>Eukaryota</taxon>
        <taxon>Metazoa</taxon>
        <taxon>Ecdysozoa</taxon>
        <taxon>Arthropoda</taxon>
        <taxon>Hexapoda</taxon>
        <taxon>Insecta</taxon>
        <taxon>Pterygota</taxon>
        <taxon>Neoptera</taxon>
        <taxon>Endopterygota</taxon>
        <taxon>Diptera</taxon>
        <taxon>Brachycera</taxon>
        <taxon>Muscomorpha</taxon>
        <taxon>Muscoidea</taxon>
        <taxon>Muscidae</taxon>
        <taxon>Haematobia</taxon>
    </lineage>
</organism>
<proteinExistence type="predicted"/>
<name>A0A1L8E9J3_HAEIR</name>